<dbReference type="EMBL" id="ML987190">
    <property type="protein sequence ID" value="KAF2254429.1"/>
    <property type="molecule type" value="Genomic_DNA"/>
</dbReference>
<protein>
    <submittedName>
        <fullName evidence="1">Uncharacterized protein</fullName>
    </submittedName>
</protein>
<dbReference type="Proteomes" id="UP000800094">
    <property type="component" value="Unassembled WGS sequence"/>
</dbReference>
<reference evidence="1" key="1">
    <citation type="journal article" date="2020" name="Stud. Mycol.">
        <title>101 Dothideomycetes genomes: a test case for predicting lifestyles and emergence of pathogens.</title>
        <authorList>
            <person name="Haridas S."/>
            <person name="Albert R."/>
            <person name="Binder M."/>
            <person name="Bloem J."/>
            <person name="Labutti K."/>
            <person name="Salamov A."/>
            <person name="Andreopoulos B."/>
            <person name="Baker S."/>
            <person name="Barry K."/>
            <person name="Bills G."/>
            <person name="Bluhm B."/>
            <person name="Cannon C."/>
            <person name="Castanera R."/>
            <person name="Culley D."/>
            <person name="Daum C."/>
            <person name="Ezra D."/>
            <person name="Gonzalez J."/>
            <person name="Henrissat B."/>
            <person name="Kuo A."/>
            <person name="Liang C."/>
            <person name="Lipzen A."/>
            <person name="Lutzoni F."/>
            <person name="Magnuson J."/>
            <person name="Mondo S."/>
            <person name="Nolan M."/>
            <person name="Ohm R."/>
            <person name="Pangilinan J."/>
            <person name="Park H.-J."/>
            <person name="Ramirez L."/>
            <person name="Alfaro M."/>
            <person name="Sun H."/>
            <person name="Tritt A."/>
            <person name="Yoshinaga Y."/>
            <person name="Zwiers L.-H."/>
            <person name="Turgeon B."/>
            <person name="Goodwin S."/>
            <person name="Spatafora J."/>
            <person name="Crous P."/>
            <person name="Grigoriev I."/>
        </authorList>
    </citation>
    <scope>NUCLEOTIDE SEQUENCE</scope>
    <source>
        <strain evidence="1">CBS 122368</strain>
    </source>
</reference>
<name>A0A6A6IVH3_9PLEO</name>
<dbReference type="AlphaFoldDB" id="A0A6A6IVH3"/>
<dbReference type="RefSeq" id="XP_033689433.1">
    <property type="nucleotide sequence ID" value="XM_033827813.1"/>
</dbReference>
<accession>A0A6A6IVH3</accession>
<evidence type="ECO:0000313" key="2">
    <source>
        <dbReference type="Proteomes" id="UP000800094"/>
    </source>
</evidence>
<proteinExistence type="predicted"/>
<organism evidence="1 2">
    <name type="scientific">Trematosphaeria pertusa</name>
    <dbReference type="NCBI Taxonomy" id="390896"/>
    <lineage>
        <taxon>Eukaryota</taxon>
        <taxon>Fungi</taxon>
        <taxon>Dikarya</taxon>
        <taxon>Ascomycota</taxon>
        <taxon>Pezizomycotina</taxon>
        <taxon>Dothideomycetes</taxon>
        <taxon>Pleosporomycetidae</taxon>
        <taxon>Pleosporales</taxon>
        <taxon>Massarineae</taxon>
        <taxon>Trematosphaeriaceae</taxon>
        <taxon>Trematosphaeria</taxon>
    </lineage>
</organism>
<keyword evidence="2" id="KW-1185">Reference proteome</keyword>
<feature type="non-terminal residue" evidence="1">
    <location>
        <position position="69"/>
    </location>
</feature>
<evidence type="ECO:0000313" key="1">
    <source>
        <dbReference type="EMBL" id="KAF2254429.1"/>
    </source>
</evidence>
<dbReference type="GeneID" id="54581143"/>
<sequence length="69" mass="7519">MLLPEGVAGRNADLSSIEACMLFISKSKSLLWADVSDPELPADVPMKRFEEQLARDILAKANDAESKQG</sequence>
<gene>
    <name evidence="1" type="ORF">BU26DRAFT_514339</name>
</gene>